<dbReference type="Proteomes" id="UP000827284">
    <property type="component" value="Unassembled WGS sequence"/>
</dbReference>
<proteinExistence type="predicted"/>
<dbReference type="OrthoDB" id="2447692at2759"/>
<comment type="caution">
    <text evidence="1">The sequence shown here is derived from an EMBL/GenBank/DDBJ whole genome shotgun (WGS) entry which is preliminary data.</text>
</comment>
<reference evidence="1" key="2">
    <citation type="journal article" date="2022" name="Microbiol. Resour. Announc.">
        <title>Whole-Genome Sequence of Entomortierella parvispora E1425, a Mucoromycotan Fungus Associated with Burkholderiaceae-Related Endosymbiotic Bacteria.</title>
        <authorList>
            <person name="Herlambang A."/>
            <person name="Guo Y."/>
            <person name="Takashima Y."/>
            <person name="Narisawa K."/>
            <person name="Ohta H."/>
            <person name="Nishizawa T."/>
        </authorList>
    </citation>
    <scope>NUCLEOTIDE SEQUENCE</scope>
    <source>
        <strain evidence="1">E1425</strain>
    </source>
</reference>
<dbReference type="AlphaFoldDB" id="A0A9P3HLR2"/>
<dbReference type="EMBL" id="BQFW01000015">
    <property type="protein sequence ID" value="GJJ79084.1"/>
    <property type="molecule type" value="Genomic_DNA"/>
</dbReference>
<keyword evidence="2" id="KW-1185">Reference proteome</keyword>
<gene>
    <name evidence="1" type="ORF">EMPS_11443</name>
</gene>
<organism evidence="1 2">
    <name type="scientific">Entomortierella parvispora</name>
    <dbReference type="NCBI Taxonomy" id="205924"/>
    <lineage>
        <taxon>Eukaryota</taxon>
        <taxon>Fungi</taxon>
        <taxon>Fungi incertae sedis</taxon>
        <taxon>Mucoromycota</taxon>
        <taxon>Mortierellomycotina</taxon>
        <taxon>Mortierellomycetes</taxon>
        <taxon>Mortierellales</taxon>
        <taxon>Mortierellaceae</taxon>
        <taxon>Entomortierella</taxon>
    </lineage>
</organism>
<reference evidence="1" key="1">
    <citation type="submission" date="2021-11" db="EMBL/GenBank/DDBJ databases">
        <authorList>
            <person name="Herlambang A."/>
            <person name="Guo Y."/>
            <person name="Takashima Y."/>
            <person name="Nishizawa T."/>
        </authorList>
    </citation>
    <scope>NUCLEOTIDE SEQUENCE</scope>
    <source>
        <strain evidence="1">E1425</strain>
    </source>
</reference>
<sequence length="222" mass="24636">MTDKRKLFCVYDGSPPSRSFEINKIEADVSSSRLAQEILQMSNKPFDPSNVPTLSSVDLSLADMDTNININSYIGDKEMLDPRKSLSTLSRNGVTYIIIQLSSPGASLVGTPSPANVSVALARIVDDFFASDSDQVTFLKEFVQGSKDLPVTRGGVPGLPCVRRRGFGRVRTAPSMLFLIFLLQMTLTIRKRWDEPRSFSPNTRSSIYHSLVFLAVAKRERL</sequence>
<protein>
    <submittedName>
        <fullName evidence="1">Uncharacterized protein</fullName>
    </submittedName>
</protein>
<evidence type="ECO:0000313" key="1">
    <source>
        <dbReference type="EMBL" id="GJJ79084.1"/>
    </source>
</evidence>
<evidence type="ECO:0000313" key="2">
    <source>
        <dbReference type="Proteomes" id="UP000827284"/>
    </source>
</evidence>
<accession>A0A9P3HLR2</accession>
<name>A0A9P3HLR2_9FUNG</name>